<dbReference type="CDD" id="cd00303">
    <property type="entry name" value="retropepsin_like"/>
    <property type="match status" value="1"/>
</dbReference>
<evidence type="ECO:0000313" key="13">
    <source>
        <dbReference type="EMBL" id="GJS55269.1"/>
    </source>
</evidence>
<protein>
    <recommendedName>
        <fullName evidence="1">RNA-directed DNA polymerase</fullName>
        <ecNumber evidence="1">2.7.7.49</ecNumber>
    </recommendedName>
</protein>
<name>A0ABQ4WQV5_9ASTR</name>
<feature type="domain" description="Integrase zinc-binding" evidence="12">
    <location>
        <begin position="1372"/>
        <end position="1422"/>
    </location>
</feature>
<evidence type="ECO:0000259" key="10">
    <source>
        <dbReference type="Pfam" id="PF03732"/>
    </source>
</evidence>
<evidence type="ECO:0000256" key="8">
    <source>
        <dbReference type="SAM" id="Coils"/>
    </source>
</evidence>
<evidence type="ECO:0000256" key="2">
    <source>
        <dbReference type="ARBA" id="ARBA00022679"/>
    </source>
</evidence>
<feature type="region of interest" description="Disordered" evidence="9">
    <location>
        <begin position="548"/>
        <end position="620"/>
    </location>
</feature>
<feature type="compositionally biased region" description="Low complexity" evidence="9">
    <location>
        <begin position="408"/>
        <end position="451"/>
    </location>
</feature>
<keyword evidence="8" id="KW-0175">Coiled coil</keyword>
<dbReference type="InterPro" id="IPR021109">
    <property type="entry name" value="Peptidase_aspartic_dom_sf"/>
</dbReference>
<dbReference type="InterPro" id="IPR041373">
    <property type="entry name" value="RT_RNaseH"/>
</dbReference>
<evidence type="ECO:0000259" key="12">
    <source>
        <dbReference type="Pfam" id="PF17921"/>
    </source>
</evidence>
<feature type="compositionally biased region" description="Basic and acidic residues" evidence="9">
    <location>
        <begin position="568"/>
        <end position="581"/>
    </location>
</feature>
<dbReference type="Gene3D" id="3.30.70.270">
    <property type="match status" value="1"/>
</dbReference>
<feature type="domain" description="Reverse transcriptase RNase H-like" evidence="11">
    <location>
        <begin position="1170"/>
        <end position="1257"/>
    </location>
</feature>
<dbReference type="Proteomes" id="UP001151760">
    <property type="component" value="Unassembled WGS sequence"/>
</dbReference>
<accession>A0ABQ4WQV5</accession>
<feature type="compositionally biased region" description="Basic and acidic residues" evidence="9">
    <location>
        <begin position="301"/>
        <end position="311"/>
    </location>
</feature>
<dbReference type="Gene3D" id="3.10.20.370">
    <property type="match status" value="1"/>
</dbReference>
<evidence type="ECO:0000256" key="1">
    <source>
        <dbReference type="ARBA" id="ARBA00012493"/>
    </source>
</evidence>
<dbReference type="InterPro" id="IPR043502">
    <property type="entry name" value="DNA/RNA_pol_sf"/>
</dbReference>
<evidence type="ECO:0000256" key="7">
    <source>
        <dbReference type="ARBA" id="ARBA00022918"/>
    </source>
</evidence>
<keyword evidence="14" id="KW-1185">Reference proteome</keyword>
<dbReference type="CDD" id="cd01647">
    <property type="entry name" value="RT_LTR"/>
    <property type="match status" value="1"/>
</dbReference>
<proteinExistence type="predicted"/>
<dbReference type="Pfam" id="PF17917">
    <property type="entry name" value="RT_RNaseH"/>
    <property type="match status" value="1"/>
</dbReference>
<evidence type="ECO:0000313" key="14">
    <source>
        <dbReference type="Proteomes" id="UP001151760"/>
    </source>
</evidence>
<dbReference type="Gene3D" id="1.10.340.70">
    <property type="match status" value="1"/>
</dbReference>
<keyword evidence="2" id="KW-0808">Transferase</keyword>
<dbReference type="PANTHER" id="PTHR37984">
    <property type="entry name" value="PROTEIN CBG26694"/>
    <property type="match status" value="1"/>
</dbReference>
<dbReference type="SUPFAM" id="SSF56672">
    <property type="entry name" value="DNA/RNA polymerases"/>
    <property type="match status" value="1"/>
</dbReference>
<keyword evidence="6" id="KW-0378">Hydrolase</keyword>
<dbReference type="GO" id="GO:0003964">
    <property type="term" value="F:RNA-directed DNA polymerase activity"/>
    <property type="evidence" value="ECO:0007669"/>
    <property type="project" value="UniProtKB-KW"/>
</dbReference>
<dbReference type="InterPro" id="IPR043128">
    <property type="entry name" value="Rev_trsase/Diguanyl_cyclase"/>
</dbReference>
<dbReference type="Gene3D" id="2.40.70.10">
    <property type="entry name" value="Acid Proteases"/>
    <property type="match status" value="1"/>
</dbReference>
<dbReference type="InterPro" id="IPR050951">
    <property type="entry name" value="Retrovirus_Pol_polyprotein"/>
</dbReference>
<feature type="coiled-coil region" evidence="8">
    <location>
        <begin position="476"/>
        <end position="503"/>
    </location>
</feature>
<dbReference type="EC" id="2.7.7.49" evidence="1"/>
<feature type="compositionally biased region" description="Pro residues" evidence="9">
    <location>
        <begin position="601"/>
        <end position="617"/>
    </location>
</feature>
<keyword evidence="5" id="KW-0255">Endonuclease</keyword>
<feature type="domain" description="Retrotransposon gag" evidence="10">
    <location>
        <begin position="172"/>
        <end position="264"/>
    </location>
</feature>
<dbReference type="CDD" id="cd09274">
    <property type="entry name" value="RNase_HI_RT_Ty3"/>
    <property type="match status" value="1"/>
</dbReference>
<dbReference type="Pfam" id="PF17921">
    <property type="entry name" value="Integrase_H2C2"/>
    <property type="match status" value="1"/>
</dbReference>
<feature type="compositionally biased region" description="Polar residues" evidence="9">
    <location>
        <begin position="379"/>
        <end position="406"/>
    </location>
</feature>
<evidence type="ECO:0000256" key="3">
    <source>
        <dbReference type="ARBA" id="ARBA00022695"/>
    </source>
</evidence>
<comment type="caution">
    <text evidence="13">The sequence shown here is derived from an EMBL/GenBank/DDBJ whole genome shotgun (WGS) entry which is preliminary data.</text>
</comment>
<dbReference type="InterPro" id="IPR005162">
    <property type="entry name" value="Retrotrans_gag_dom"/>
</dbReference>
<dbReference type="PANTHER" id="PTHR37984:SF5">
    <property type="entry name" value="PROTEIN NYNRIN-LIKE"/>
    <property type="match status" value="1"/>
</dbReference>
<evidence type="ECO:0000256" key="9">
    <source>
        <dbReference type="SAM" id="MobiDB-lite"/>
    </source>
</evidence>
<keyword evidence="7 13" id="KW-0695">RNA-directed DNA polymerase</keyword>
<reference evidence="13" key="2">
    <citation type="submission" date="2022-01" db="EMBL/GenBank/DDBJ databases">
        <authorList>
            <person name="Yamashiro T."/>
            <person name="Shiraishi A."/>
            <person name="Satake H."/>
            <person name="Nakayama K."/>
        </authorList>
    </citation>
    <scope>NUCLEOTIDE SEQUENCE</scope>
</reference>
<feature type="region of interest" description="Disordered" evidence="9">
    <location>
        <begin position="379"/>
        <end position="457"/>
    </location>
</feature>
<feature type="region of interest" description="Disordered" evidence="9">
    <location>
        <begin position="33"/>
        <end position="68"/>
    </location>
</feature>
<evidence type="ECO:0000256" key="5">
    <source>
        <dbReference type="ARBA" id="ARBA00022759"/>
    </source>
</evidence>
<sequence length="1432" mass="162150">MCRRRRHVAASHWPAASNVAGQWPINRRSTVVDHRSTNAGPPVNDGQRRSTVAGHRSTTAGPPVNGGQPLVANWVMGQVKSGLKPGHGSGQVGSAKWHHLSGPRGSRQWAPTISLVHLSNLISTRKSFTIHMVPLPGLLNPTLLHPVPDKFLEITQHMTQNGVSDDALRLSLFPYSLTHHAIAWYDRLPRNSIRSFDDMIRKFLSKYFPPSMVTKLRNEITKFEQKPHESLFEAWERYKLSIDRCPNHNMLLVTQIDTFYNGLTLSHRDTINAAAGGTFMQKTPEECYELIENMTAHHNHWDTSATRDETSRNISSTTTTESPEVVRQLEMMNKNFLDMMRQIQSVKSVSPKCETCGGPHSFTECPAVDGYTQEAAYATTGNHNSGGNSYQPQGDRNLLSYRSNNYLGPPGFNQPNVQNNQNRYNQNQNQGNYQAPNNQGRGQNFNQGNNNYQAPNFQAPNYQAQVGPSNDLSNYIKTNEVNMRAMQNQINNMKTELKNEFKTSMTNQNNEIKNMLSNFLQIQSPSGSGSLPSNTVANPRGDVKAITTRSGVSYDGPTIPPTPSPLPKEVERETEATKDKVQNTSLESTAHVQPPVVQDPIPEPEVAPKPNPKPSIPYPSRLNDQKLREKANNQMLKFLQIFQKLHFDISFADALLHMPKFASTFKSLLSNKEKLFELANTPLNENCSAVLLKQLPEKLGDPGKFLIPCDFPELDECLALANLGASINLMPLSMWKKLSLPELTSTRMTLKLADQSVTHPKGVAEDVFVKVETFYFLADFVVVDYDVDPRVPLILGRPFLRTARALIDVHDVSCKEYAQEVLGFLDSSTSGNPTPLDPIIASSSPSFTPFKGGDLNLEEIETYLRTPDELSNLDDDYYDTEGDILYLEKLLKEDPYPNLLPMKNDDLKKVDVTMTKPSIEEPPELELKDLPSHLEYAFLEGTNKLPVIISKELKDEEKAALLEVLKSHKRAIAWKISDIKGIDPCFCTHKILMEDNFKPAVQHQGRVNPKILEVIKKEVIKLLDARLIYLISDSSLVTGWLVCIDYHKLNDATRKDHFPLPFMDQMLERLAWNEYYCFLDGFSGNFQIPIDPQDQEKTTFTYPYGTCMLSIFHDMIEETMEVFMDDFLVFGDSFSSCLSHLDKMLAKVDVIAKLPHPTTVKGVRSFLGHAGAVLGQHHEKHFRPIHYASKTMNEAESHYTIMEKEMLAVVYAFEKFRSYLILNKSIVYTDHSALKYLFAKKDSKARLLWWVLLLQEFKFKVIDTKGAENIAADHLSRLENPYENVLDPKEINETFPLETLNMVTFRGDSSTPWFADYANYHAGNFIVKGMSSQQKNKFFKDVKHYFWDDPYLFKICADQVIRRCVAGQEAIDILKACHSGPTRGHYGANYTAKKVFDSGFYWPTIYRDAHDLVTRCDTCQRQGKISQHDEMP</sequence>
<keyword evidence="3" id="KW-0548">Nucleotidyltransferase</keyword>
<dbReference type="InterPro" id="IPR041588">
    <property type="entry name" value="Integrase_H2C2"/>
</dbReference>
<evidence type="ECO:0000256" key="4">
    <source>
        <dbReference type="ARBA" id="ARBA00022722"/>
    </source>
</evidence>
<reference evidence="13" key="1">
    <citation type="journal article" date="2022" name="Int. J. Mol. Sci.">
        <title>Draft Genome of Tanacetum Coccineum: Genomic Comparison of Closely Related Tanacetum-Family Plants.</title>
        <authorList>
            <person name="Yamashiro T."/>
            <person name="Shiraishi A."/>
            <person name="Nakayama K."/>
            <person name="Satake H."/>
        </authorList>
    </citation>
    <scope>NUCLEOTIDE SEQUENCE</scope>
</reference>
<evidence type="ECO:0000256" key="6">
    <source>
        <dbReference type="ARBA" id="ARBA00022801"/>
    </source>
</evidence>
<evidence type="ECO:0000259" key="11">
    <source>
        <dbReference type="Pfam" id="PF17917"/>
    </source>
</evidence>
<dbReference type="Pfam" id="PF03732">
    <property type="entry name" value="Retrotrans_gag"/>
    <property type="match status" value="1"/>
</dbReference>
<gene>
    <name evidence="13" type="ORF">Tco_0628631</name>
</gene>
<dbReference type="EMBL" id="BQNB010008857">
    <property type="protein sequence ID" value="GJS55269.1"/>
    <property type="molecule type" value="Genomic_DNA"/>
</dbReference>
<feature type="region of interest" description="Disordered" evidence="9">
    <location>
        <begin position="301"/>
        <end position="322"/>
    </location>
</feature>
<feature type="compositionally biased region" description="Polar residues" evidence="9">
    <location>
        <begin position="582"/>
        <end position="591"/>
    </location>
</feature>
<organism evidence="13 14">
    <name type="scientific">Tanacetum coccineum</name>
    <dbReference type="NCBI Taxonomy" id="301880"/>
    <lineage>
        <taxon>Eukaryota</taxon>
        <taxon>Viridiplantae</taxon>
        <taxon>Streptophyta</taxon>
        <taxon>Embryophyta</taxon>
        <taxon>Tracheophyta</taxon>
        <taxon>Spermatophyta</taxon>
        <taxon>Magnoliopsida</taxon>
        <taxon>eudicotyledons</taxon>
        <taxon>Gunneridae</taxon>
        <taxon>Pentapetalae</taxon>
        <taxon>asterids</taxon>
        <taxon>campanulids</taxon>
        <taxon>Asterales</taxon>
        <taxon>Asteraceae</taxon>
        <taxon>Asteroideae</taxon>
        <taxon>Anthemideae</taxon>
        <taxon>Anthemidinae</taxon>
        <taxon>Tanacetum</taxon>
    </lineage>
</organism>
<keyword evidence="4" id="KW-0540">Nuclease</keyword>